<keyword evidence="5" id="KW-1185">Reference proteome</keyword>
<dbReference type="PROSITE" id="PS50290">
    <property type="entry name" value="PI3_4_KINASE_3"/>
    <property type="match status" value="1"/>
</dbReference>
<gene>
    <name evidence="4" type="ORF">EB796_021656</name>
</gene>
<dbReference type="SMART" id="SM01345">
    <property type="entry name" value="Rapamycin_bind"/>
    <property type="match status" value="1"/>
</dbReference>
<dbReference type="InterPro" id="IPR000403">
    <property type="entry name" value="PI3/4_kinase_cat_dom"/>
</dbReference>
<feature type="compositionally biased region" description="Acidic residues" evidence="1">
    <location>
        <begin position="11"/>
        <end position="22"/>
    </location>
</feature>
<dbReference type="GO" id="GO:0004674">
    <property type="term" value="F:protein serine/threonine kinase activity"/>
    <property type="evidence" value="ECO:0007669"/>
    <property type="project" value="TreeGrafter"/>
</dbReference>
<evidence type="ECO:0000259" key="2">
    <source>
        <dbReference type="PROSITE" id="PS50290"/>
    </source>
</evidence>
<dbReference type="SUPFAM" id="SSF56112">
    <property type="entry name" value="Protein kinase-like (PK-like)"/>
    <property type="match status" value="1"/>
</dbReference>
<dbReference type="InterPro" id="IPR016024">
    <property type="entry name" value="ARM-type_fold"/>
</dbReference>
<dbReference type="GO" id="GO:0005634">
    <property type="term" value="C:nucleus"/>
    <property type="evidence" value="ECO:0007669"/>
    <property type="project" value="TreeGrafter"/>
</dbReference>
<dbReference type="Pfam" id="PF00454">
    <property type="entry name" value="PI3_PI4_kinase"/>
    <property type="match status" value="1"/>
</dbReference>
<evidence type="ECO:0000256" key="1">
    <source>
        <dbReference type="SAM" id="MobiDB-lite"/>
    </source>
</evidence>
<dbReference type="FunFam" id="1.10.1070.11:FF:000008">
    <property type="entry name" value="serine/threonine-protein kinase SMG1 isoform X2"/>
    <property type="match status" value="1"/>
</dbReference>
<feature type="domain" description="PI3K/PI4K catalytic" evidence="2">
    <location>
        <begin position="399"/>
        <end position="749"/>
    </location>
</feature>
<comment type="caution">
    <text evidence="4">The sequence shown here is derived from an EMBL/GenBank/DDBJ whole genome shotgun (WGS) entry which is preliminary data.</text>
</comment>
<name>A0A7J7J1T0_BUGNE</name>
<proteinExistence type="predicted"/>
<evidence type="ECO:0000259" key="3">
    <source>
        <dbReference type="PROSITE" id="PS51189"/>
    </source>
</evidence>
<organism evidence="4 5">
    <name type="scientific">Bugula neritina</name>
    <name type="common">Brown bryozoan</name>
    <name type="synonym">Sertularia neritina</name>
    <dbReference type="NCBI Taxonomy" id="10212"/>
    <lineage>
        <taxon>Eukaryota</taxon>
        <taxon>Metazoa</taxon>
        <taxon>Spiralia</taxon>
        <taxon>Lophotrochozoa</taxon>
        <taxon>Bryozoa</taxon>
        <taxon>Gymnolaemata</taxon>
        <taxon>Cheilostomatida</taxon>
        <taxon>Flustrina</taxon>
        <taxon>Buguloidea</taxon>
        <taxon>Bugulidae</taxon>
        <taxon>Bugula</taxon>
    </lineage>
</organism>
<dbReference type="EMBL" id="VXIV02003198">
    <property type="protein sequence ID" value="KAF6020035.1"/>
    <property type="molecule type" value="Genomic_DNA"/>
</dbReference>
<accession>A0A7J7J1T0</accession>
<dbReference type="Gene3D" id="1.10.1070.11">
    <property type="entry name" value="Phosphatidylinositol 3-/4-kinase, catalytic domain"/>
    <property type="match status" value="1"/>
</dbReference>
<dbReference type="InterPro" id="IPR036940">
    <property type="entry name" value="PI3/4_kinase_cat_sf"/>
</dbReference>
<dbReference type="InterPro" id="IPR014009">
    <property type="entry name" value="PIK_FAT"/>
</dbReference>
<dbReference type="PANTHER" id="PTHR11139">
    <property type="entry name" value="ATAXIA TELANGIECTASIA MUTATED ATM -RELATED"/>
    <property type="match status" value="1"/>
</dbReference>
<feature type="region of interest" description="Disordered" evidence="1">
    <location>
        <begin position="1"/>
        <end position="22"/>
    </location>
</feature>
<feature type="domain" description="FAT" evidence="3">
    <location>
        <begin position="1"/>
        <end position="169"/>
    </location>
</feature>
<dbReference type="InterPro" id="IPR011009">
    <property type="entry name" value="Kinase-like_dom_sf"/>
</dbReference>
<dbReference type="InterPro" id="IPR050517">
    <property type="entry name" value="DDR_Repair_Kinase"/>
</dbReference>
<sequence>MAMVQGTFTPPDDDLADEAPDYGDDDLQEIRRRLISSCGSLNDDTIEQLVSLWTITARKVYSLYEESAKAYFKYLSLCSNSQGRDHHNVTITLRLLRLLVKHAWELKEVLESELADTPTAPWRSIIPQLFSRLNHPEVYVRQSVSELLIKLADDYPHLIVYPAIVGCNQSARQGSRTISYVESAEEEMEADSISAVSDTSDCFQQLVDNLSSTNPLLISEVRTLINEFCRITVLWDELWLGSLGQLSATVSERIKALASEVDRVRKNESLSAAEKHLLIHEKRDTIVKPLIHTIERLSEITNKAAETAHEQWFQETYGQLIARGLAKLKKPLKDEDLASDWQPFKQLHSLLYQRSQKKASHLLKMKDLSSVLASFTNTCIPLPGAVAKSDRQPITLQSVHPTVQILPTKTKPKKMAFLGSDGQKYTYLFKGLEDLHLDERIMQLLNIVNDMLVSKGNTDSECSMYRARNYSVTPLGLRSGLIAWVDGCVPLFSLYKRWQVREAAAQSKPNGASGTVLRPSELLYSKLLPLLKPLLEDRGLNPKEVKISEVEKIRKDWPQSALISATKQLISETPSSLVAKEMWCHSTSTTEWWGLTQTYCRSVAVMSAIGYILGLGDRHLDNLLLDLDNGEIVHIDYNVCFDKGKSLRVPERVPFRLTSNVVAAMGATGVEGIFRSACEHTIKSMRLGKETLLTLLEAFVYDPLVDWTVGGETGLAGAFYGGNYAFGDAAKDYRRRKKQMERDITRSMFSIRVTEMKTAWLQNKDEMSSCLTDMSKLMKNYKEESTAIDSCNAQLVSCKDMLKYIEQLKKEGGQAIAHLIQQFSAHQKLVNAKEECMKSVHALSEDLGKYNNLHKVAIDAVTALPLRNCSARSCLLKYWEQVLVPSPDLTCSLQLRSPSLMRLKNCIPS</sequence>
<dbReference type="OrthoDB" id="10065496at2759"/>
<dbReference type="SMART" id="SM00146">
    <property type="entry name" value="PI3Kc"/>
    <property type="match status" value="1"/>
</dbReference>
<reference evidence="4" key="1">
    <citation type="submission" date="2020-06" db="EMBL/GenBank/DDBJ databases">
        <title>Draft genome of Bugula neritina, a colonial animal packing powerful symbionts and potential medicines.</title>
        <authorList>
            <person name="Rayko M."/>
        </authorList>
    </citation>
    <scope>NUCLEOTIDE SEQUENCE [LARGE SCALE GENOMIC DNA]</scope>
    <source>
        <strain evidence="4">Kwan_BN1</strain>
    </source>
</reference>
<dbReference type="PROSITE" id="PS51189">
    <property type="entry name" value="FAT"/>
    <property type="match status" value="1"/>
</dbReference>
<dbReference type="Gene3D" id="3.30.1010.10">
    <property type="entry name" value="Phosphatidylinositol 3-kinase Catalytic Subunit, Chain A, domain 4"/>
    <property type="match status" value="1"/>
</dbReference>
<dbReference type="AlphaFoldDB" id="A0A7J7J1T0"/>
<evidence type="ECO:0000313" key="4">
    <source>
        <dbReference type="EMBL" id="KAF6020035.1"/>
    </source>
</evidence>
<evidence type="ECO:0000313" key="5">
    <source>
        <dbReference type="Proteomes" id="UP000593567"/>
    </source>
</evidence>
<dbReference type="SUPFAM" id="SSF48371">
    <property type="entry name" value="ARM repeat"/>
    <property type="match status" value="1"/>
</dbReference>
<protein>
    <submittedName>
        <fullName evidence="4">SMG1</fullName>
    </submittedName>
</protein>
<dbReference type="Proteomes" id="UP000593567">
    <property type="component" value="Unassembled WGS sequence"/>
</dbReference>